<dbReference type="GeneID" id="54357436"/>
<evidence type="ECO:0000256" key="1">
    <source>
        <dbReference type="SAM" id="Phobius"/>
    </source>
</evidence>
<organism evidence="3">
    <name type="scientific">Dissoconium aciculare CBS 342.82</name>
    <dbReference type="NCBI Taxonomy" id="1314786"/>
    <lineage>
        <taxon>Eukaryota</taxon>
        <taxon>Fungi</taxon>
        <taxon>Dikarya</taxon>
        <taxon>Ascomycota</taxon>
        <taxon>Pezizomycotina</taxon>
        <taxon>Dothideomycetes</taxon>
        <taxon>Dothideomycetidae</taxon>
        <taxon>Mycosphaerellales</taxon>
        <taxon>Dissoconiaceae</taxon>
        <taxon>Dissoconium</taxon>
    </lineage>
</organism>
<evidence type="ECO:0000313" key="2">
    <source>
        <dbReference type="Proteomes" id="UP000504637"/>
    </source>
</evidence>
<gene>
    <name evidence="3" type="ORF">K489DRAFT_209238</name>
</gene>
<keyword evidence="1" id="KW-0472">Membrane</keyword>
<keyword evidence="1" id="KW-1133">Transmembrane helix</keyword>
<feature type="transmembrane region" description="Helical" evidence="1">
    <location>
        <begin position="12"/>
        <end position="38"/>
    </location>
</feature>
<dbReference type="Proteomes" id="UP000504637">
    <property type="component" value="Unplaced"/>
</dbReference>
<sequence length="112" mass="12514">MTAHRRKTWAMFLAGILTDIGSPLYILSFIPIFSHLLLQHPKLFIPAHGPICTLCSAQVSDHISSCVVTCTDGSDDLDAVTARRAWLNWPTRLSVNLQAILRVFISADHYRP</sequence>
<reference evidence="3" key="2">
    <citation type="submission" date="2020-04" db="EMBL/GenBank/DDBJ databases">
        <authorList>
            <consortium name="NCBI Genome Project"/>
        </authorList>
    </citation>
    <scope>NUCLEOTIDE SEQUENCE</scope>
    <source>
        <strain evidence="3">CBS 342.82</strain>
    </source>
</reference>
<accession>A0A6J3M6Z7</accession>
<evidence type="ECO:0000313" key="3">
    <source>
        <dbReference type="RefSeq" id="XP_033460877.1"/>
    </source>
</evidence>
<proteinExistence type="predicted"/>
<protein>
    <submittedName>
        <fullName evidence="3">Uncharacterized protein</fullName>
    </submittedName>
</protein>
<keyword evidence="1" id="KW-0812">Transmembrane</keyword>
<reference evidence="3" key="3">
    <citation type="submission" date="2025-08" db="UniProtKB">
        <authorList>
            <consortium name="RefSeq"/>
        </authorList>
    </citation>
    <scope>IDENTIFICATION</scope>
    <source>
        <strain evidence="3">CBS 342.82</strain>
    </source>
</reference>
<reference evidence="3" key="1">
    <citation type="submission" date="2020-01" db="EMBL/GenBank/DDBJ databases">
        <authorList>
            <consortium name="DOE Joint Genome Institute"/>
            <person name="Haridas S."/>
            <person name="Albert R."/>
            <person name="Binder M."/>
            <person name="Bloem J."/>
            <person name="Labutti K."/>
            <person name="Salamov A."/>
            <person name="Andreopoulos B."/>
            <person name="Baker S.E."/>
            <person name="Barry K."/>
            <person name="Bills G."/>
            <person name="Bluhm B.H."/>
            <person name="Cannon C."/>
            <person name="Castanera R."/>
            <person name="Culley D.E."/>
            <person name="Daum C."/>
            <person name="Ezra D."/>
            <person name="Gonzalez J.B."/>
            <person name="Henrissat B."/>
            <person name="Kuo A."/>
            <person name="Liang C."/>
            <person name="Lipzen A."/>
            <person name="Lutzoni F."/>
            <person name="Magnuson J."/>
            <person name="Mondo S."/>
            <person name="Nolan M."/>
            <person name="Ohm R."/>
            <person name="Pangilinan J."/>
            <person name="Park H.-J."/>
            <person name="Ramirez L."/>
            <person name="Alfaro M."/>
            <person name="Sun H."/>
            <person name="Tritt A."/>
            <person name="Yoshinaga Y."/>
            <person name="Zwiers L.-H."/>
            <person name="Turgeon B.G."/>
            <person name="Goodwin S.B."/>
            <person name="Spatafora J.W."/>
            <person name="Crous P.W."/>
            <person name="Grigoriev I.V."/>
        </authorList>
    </citation>
    <scope>NUCLEOTIDE SEQUENCE</scope>
    <source>
        <strain evidence="3">CBS 342.82</strain>
    </source>
</reference>
<name>A0A6J3M6Z7_9PEZI</name>
<keyword evidence="2" id="KW-1185">Reference proteome</keyword>
<dbReference type="RefSeq" id="XP_033460877.1">
    <property type="nucleotide sequence ID" value="XM_033599637.1"/>
</dbReference>
<dbReference type="AlphaFoldDB" id="A0A6J3M6Z7"/>